<dbReference type="GO" id="GO:0005886">
    <property type="term" value="C:plasma membrane"/>
    <property type="evidence" value="ECO:0007669"/>
    <property type="project" value="TreeGrafter"/>
</dbReference>
<evidence type="ECO:0000256" key="4">
    <source>
        <dbReference type="ARBA" id="ARBA00023136"/>
    </source>
</evidence>
<dbReference type="Pfam" id="PF03168">
    <property type="entry name" value="LEA_2"/>
    <property type="match status" value="1"/>
</dbReference>
<reference evidence="8" key="1">
    <citation type="submission" date="2020-01" db="EMBL/GenBank/DDBJ databases">
        <title>Genome sequence of Kobresia littledalei, the first chromosome-level genome in the family Cyperaceae.</title>
        <authorList>
            <person name="Qu G."/>
        </authorList>
    </citation>
    <scope>NUCLEOTIDE SEQUENCE</scope>
    <source>
        <strain evidence="8">C.B.Clarke</strain>
        <tissue evidence="8">Leaf</tissue>
    </source>
</reference>
<evidence type="ECO:0000313" key="8">
    <source>
        <dbReference type="EMBL" id="KAF3335813.1"/>
    </source>
</evidence>
<feature type="domain" description="Late embryogenesis abundant protein LEA-2 subgroup" evidence="7">
    <location>
        <begin position="102"/>
        <end position="201"/>
    </location>
</feature>
<evidence type="ECO:0000256" key="3">
    <source>
        <dbReference type="ARBA" id="ARBA00022989"/>
    </source>
</evidence>
<dbReference type="InterPro" id="IPR004864">
    <property type="entry name" value="LEA_2"/>
</dbReference>
<feature type="compositionally biased region" description="Polar residues" evidence="5">
    <location>
        <begin position="1"/>
        <end position="10"/>
    </location>
</feature>
<comment type="caution">
    <text evidence="8">The sequence shown here is derived from an EMBL/GenBank/DDBJ whole genome shotgun (WGS) entry which is preliminary data.</text>
</comment>
<dbReference type="AlphaFoldDB" id="A0A833RII2"/>
<keyword evidence="9" id="KW-1185">Reference proteome</keyword>
<keyword evidence="3 6" id="KW-1133">Transmembrane helix</keyword>
<dbReference type="InterPro" id="IPR044839">
    <property type="entry name" value="NDR1-like"/>
</dbReference>
<feature type="compositionally biased region" description="Low complexity" evidence="5">
    <location>
        <begin position="11"/>
        <end position="23"/>
    </location>
</feature>
<evidence type="ECO:0000313" key="9">
    <source>
        <dbReference type="Proteomes" id="UP000623129"/>
    </source>
</evidence>
<name>A0A833RII2_9POAL</name>
<accession>A0A833RII2</accession>
<dbReference type="PANTHER" id="PTHR31415:SF177">
    <property type="entry name" value="OS11G0587400 PROTEIN"/>
    <property type="match status" value="1"/>
</dbReference>
<sequence>MSSSYQPSYATYQPQQRQQPQQTSRRRYIAHRVKESLTSRFAKCLCSLVLSLLLIVAVIMFILWLNLRPHRPRFYLSSFSAPGLAQSTSPVNSAFTFNVTDRNSNGKIGIYYDSIYASVLYNDNQIASAPVLSPFYQPSKNTTVILGTLTAVGPNTTDPIWDHFSADVATGQVRLVLKLTSKIRFQVKMWDTRQHNLHVECDLTVGQDGNVLSQYVNERCTVYF</sequence>
<evidence type="ECO:0000256" key="1">
    <source>
        <dbReference type="ARBA" id="ARBA00004167"/>
    </source>
</evidence>
<dbReference type="PANTHER" id="PTHR31415">
    <property type="entry name" value="OS05G0367900 PROTEIN"/>
    <property type="match status" value="1"/>
</dbReference>
<proteinExistence type="predicted"/>
<evidence type="ECO:0000256" key="5">
    <source>
        <dbReference type="SAM" id="MobiDB-lite"/>
    </source>
</evidence>
<dbReference type="GO" id="GO:0009506">
    <property type="term" value="C:plasmodesma"/>
    <property type="evidence" value="ECO:0007669"/>
    <property type="project" value="TreeGrafter"/>
</dbReference>
<feature type="region of interest" description="Disordered" evidence="5">
    <location>
        <begin position="1"/>
        <end position="25"/>
    </location>
</feature>
<evidence type="ECO:0000256" key="6">
    <source>
        <dbReference type="SAM" id="Phobius"/>
    </source>
</evidence>
<dbReference type="OrthoDB" id="779224at2759"/>
<evidence type="ECO:0000259" key="7">
    <source>
        <dbReference type="Pfam" id="PF03168"/>
    </source>
</evidence>
<protein>
    <submittedName>
        <fullName evidence="8">Protein YLS9</fullName>
    </submittedName>
</protein>
<feature type="transmembrane region" description="Helical" evidence="6">
    <location>
        <begin position="41"/>
        <end position="65"/>
    </location>
</feature>
<evidence type="ECO:0000256" key="2">
    <source>
        <dbReference type="ARBA" id="ARBA00022692"/>
    </source>
</evidence>
<dbReference type="GO" id="GO:0098542">
    <property type="term" value="P:defense response to other organism"/>
    <property type="evidence" value="ECO:0007669"/>
    <property type="project" value="InterPro"/>
</dbReference>
<keyword evidence="2 6" id="KW-0812">Transmembrane</keyword>
<gene>
    <name evidence="8" type="ORF">FCM35_KLT20320</name>
</gene>
<comment type="subcellular location">
    <subcellularLocation>
        <location evidence="1">Membrane</location>
        <topology evidence="1">Single-pass membrane protein</topology>
    </subcellularLocation>
</comment>
<keyword evidence="4 6" id="KW-0472">Membrane</keyword>
<dbReference type="EMBL" id="SWLB01000008">
    <property type="protein sequence ID" value="KAF3335813.1"/>
    <property type="molecule type" value="Genomic_DNA"/>
</dbReference>
<dbReference type="Proteomes" id="UP000623129">
    <property type="component" value="Unassembled WGS sequence"/>
</dbReference>
<organism evidence="8 9">
    <name type="scientific">Carex littledalei</name>
    <dbReference type="NCBI Taxonomy" id="544730"/>
    <lineage>
        <taxon>Eukaryota</taxon>
        <taxon>Viridiplantae</taxon>
        <taxon>Streptophyta</taxon>
        <taxon>Embryophyta</taxon>
        <taxon>Tracheophyta</taxon>
        <taxon>Spermatophyta</taxon>
        <taxon>Magnoliopsida</taxon>
        <taxon>Liliopsida</taxon>
        <taxon>Poales</taxon>
        <taxon>Cyperaceae</taxon>
        <taxon>Cyperoideae</taxon>
        <taxon>Cariceae</taxon>
        <taxon>Carex</taxon>
        <taxon>Carex subgen. Euthyceras</taxon>
    </lineage>
</organism>